<sequence>MEEDYNPSVHFEKNTSHPAFILHYIRPHLKLPNQVWTEREETVSTCAFVNRLRYDSVQRHHKVYASDTMDSVETKSAGVTTQSSFTLFKAVLDLSSHSN</sequence>
<reference evidence="1 2" key="1">
    <citation type="submission" date="2023-10" db="EMBL/GenBank/DDBJ databases">
        <title>Genomes of two closely related lineages of the louse Polyplax serrata with different host specificities.</title>
        <authorList>
            <person name="Martinu J."/>
            <person name="Tarabai H."/>
            <person name="Stefka J."/>
            <person name="Hypsa V."/>
        </authorList>
    </citation>
    <scope>NUCLEOTIDE SEQUENCE [LARGE SCALE GENOMIC DNA]</scope>
    <source>
        <strain evidence="1">HR10_N</strain>
    </source>
</reference>
<gene>
    <name evidence="1" type="ORF">RUM43_007203</name>
</gene>
<proteinExistence type="predicted"/>
<comment type="caution">
    <text evidence="1">The sequence shown here is derived from an EMBL/GenBank/DDBJ whole genome shotgun (WGS) entry which is preliminary data.</text>
</comment>
<dbReference type="Proteomes" id="UP001372834">
    <property type="component" value="Unassembled WGS sequence"/>
</dbReference>
<accession>A0AAN8PLY3</accession>
<evidence type="ECO:0000313" key="1">
    <source>
        <dbReference type="EMBL" id="KAK6638933.1"/>
    </source>
</evidence>
<organism evidence="1 2">
    <name type="scientific">Polyplax serrata</name>
    <name type="common">Common mouse louse</name>
    <dbReference type="NCBI Taxonomy" id="468196"/>
    <lineage>
        <taxon>Eukaryota</taxon>
        <taxon>Metazoa</taxon>
        <taxon>Ecdysozoa</taxon>
        <taxon>Arthropoda</taxon>
        <taxon>Hexapoda</taxon>
        <taxon>Insecta</taxon>
        <taxon>Pterygota</taxon>
        <taxon>Neoptera</taxon>
        <taxon>Paraneoptera</taxon>
        <taxon>Psocodea</taxon>
        <taxon>Troctomorpha</taxon>
        <taxon>Phthiraptera</taxon>
        <taxon>Anoplura</taxon>
        <taxon>Polyplacidae</taxon>
        <taxon>Polyplax</taxon>
    </lineage>
</organism>
<protein>
    <submittedName>
        <fullName evidence="1">Uncharacterized protein</fullName>
    </submittedName>
</protein>
<name>A0AAN8PLY3_POLSC</name>
<evidence type="ECO:0000313" key="2">
    <source>
        <dbReference type="Proteomes" id="UP001372834"/>
    </source>
</evidence>
<dbReference type="AlphaFoldDB" id="A0AAN8PLY3"/>
<dbReference type="EMBL" id="JAWJWE010000003">
    <property type="protein sequence ID" value="KAK6638933.1"/>
    <property type="molecule type" value="Genomic_DNA"/>
</dbReference>